<protein>
    <submittedName>
        <fullName evidence="2">Uncharacterized protein</fullName>
    </submittedName>
</protein>
<evidence type="ECO:0000256" key="1">
    <source>
        <dbReference type="SAM" id="SignalP"/>
    </source>
</evidence>
<proteinExistence type="predicted"/>
<keyword evidence="3" id="KW-1185">Reference proteome</keyword>
<evidence type="ECO:0000313" key="3">
    <source>
        <dbReference type="Proteomes" id="UP001604336"/>
    </source>
</evidence>
<evidence type="ECO:0000313" key="2">
    <source>
        <dbReference type="EMBL" id="KAL2517971.1"/>
    </source>
</evidence>
<accession>A0ABD1TZ25</accession>
<gene>
    <name evidence="2" type="ORF">Adt_14218</name>
</gene>
<reference evidence="3" key="1">
    <citation type="submission" date="2024-07" db="EMBL/GenBank/DDBJ databases">
        <title>Two chromosome-level genome assemblies of Korean endemic species Abeliophyllum distichum and Forsythia ovata (Oleaceae).</title>
        <authorList>
            <person name="Jang H."/>
        </authorList>
    </citation>
    <scope>NUCLEOTIDE SEQUENCE [LARGE SCALE GENOMIC DNA]</scope>
</reference>
<comment type="caution">
    <text evidence="2">The sequence shown here is derived from an EMBL/GenBank/DDBJ whole genome shotgun (WGS) entry which is preliminary data.</text>
</comment>
<dbReference type="EMBL" id="JBFOLK010000004">
    <property type="protein sequence ID" value="KAL2517971.1"/>
    <property type="molecule type" value="Genomic_DNA"/>
</dbReference>
<organism evidence="2 3">
    <name type="scientific">Abeliophyllum distichum</name>
    <dbReference type="NCBI Taxonomy" id="126358"/>
    <lineage>
        <taxon>Eukaryota</taxon>
        <taxon>Viridiplantae</taxon>
        <taxon>Streptophyta</taxon>
        <taxon>Embryophyta</taxon>
        <taxon>Tracheophyta</taxon>
        <taxon>Spermatophyta</taxon>
        <taxon>Magnoliopsida</taxon>
        <taxon>eudicotyledons</taxon>
        <taxon>Gunneridae</taxon>
        <taxon>Pentapetalae</taxon>
        <taxon>asterids</taxon>
        <taxon>lamiids</taxon>
        <taxon>Lamiales</taxon>
        <taxon>Oleaceae</taxon>
        <taxon>Forsythieae</taxon>
        <taxon>Abeliophyllum</taxon>
    </lineage>
</organism>
<keyword evidence="1" id="KW-0732">Signal</keyword>
<feature type="signal peptide" evidence="1">
    <location>
        <begin position="1"/>
        <end position="21"/>
    </location>
</feature>
<dbReference type="AlphaFoldDB" id="A0ABD1TZ25"/>
<sequence length="107" mass="12382">MVTRLLEILLLLAFSFLPTHARRDVEVMQSCIFSHMSEGLSKRKIDDVETVLSFYNRNVLTLRDSVVKAFKYIVADLEVFEDELSKEVYYLKKKISSLKKSCEATKA</sequence>
<name>A0ABD1TZ25_9LAMI</name>
<dbReference type="Proteomes" id="UP001604336">
    <property type="component" value="Unassembled WGS sequence"/>
</dbReference>
<feature type="chain" id="PRO_5044749367" evidence="1">
    <location>
        <begin position="22"/>
        <end position="107"/>
    </location>
</feature>